<gene>
    <name evidence="1" type="ORF">KQX54_003322</name>
</gene>
<reference evidence="1 2" key="1">
    <citation type="journal article" date="2021" name="J. Hered.">
        <title>A chromosome-level genome assembly of the parasitoid wasp, Cotesia glomerata (Hymenoptera: Braconidae).</title>
        <authorList>
            <person name="Pinto B.J."/>
            <person name="Weis J.J."/>
            <person name="Gamble T."/>
            <person name="Ode P.J."/>
            <person name="Paul R."/>
            <person name="Zaspel J.M."/>
        </authorList>
    </citation>
    <scope>NUCLEOTIDE SEQUENCE [LARGE SCALE GENOMIC DNA]</scope>
    <source>
        <strain evidence="1">CgM1</strain>
    </source>
</reference>
<sequence length="92" mass="10692">MYWIKKGTVQLIRTWKRKQRKGRDITASDAHVGGCHVSRYSLSMIRNTDVKMDMQMICWKENERSKTPDLLEDDDSVPQTVSVFMGYHGAEV</sequence>
<name>A0AAV7HUC8_COTGL</name>
<dbReference type="Proteomes" id="UP000826195">
    <property type="component" value="Unassembled WGS sequence"/>
</dbReference>
<proteinExistence type="predicted"/>
<accession>A0AAV7HUC8</accession>
<evidence type="ECO:0000313" key="1">
    <source>
        <dbReference type="EMBL" id="KAH0534357.1"/>
    </source>
</evidence>
<organism evidence="1 2">
    <name type="scientific">Cotesia glomerata</name>
    <name type="common">Lepidopteran parasitic wasp</name>
    <name type="synonym">Apanteles glomeratus</name>
    <dbReference type="NCBI Taxonomy" id="32391"/>
    <lineage>
        <taxon>Eukaryota</taxon>
        <taxon>Metazoa</taxon>
        <taxon>Ecdysozoa</taxon>
        <taxon>Arthropoda</taxon>
        <taxon>Hexapoda</taxon>
        <taxon>Insecta</taxon>
        <taxon>Pterygota</taxon>
        <taxon>Neoptera</taxon>
        <taxon>Endopterygota</taxon>
        <taxon>Hymenoptera</taxon>
        <taxon>Apocrita</taxon>
        <taxon>Ichneumonoidea</taxon>
        <taxon>Braconidae</taxon>
        <taxon>Microgastrinae</taxon>
        <taxon>Cotesia</taxon>
    </lineage>
</organism>
<evidence type="ECO:0000313" key="2">
    <source>
        <dbReference type="Proteomes" id="UP000826195"/>
    </source>
</evidence>
<comment type="caution">
    <text evidence="1">The sequence shown here is derived from an EMBL/GenBank/DDBJ whole genome shotgun (WGS) entry which is preliminary data.</text>
</comment>
<keyword evidence="2" id="KW-1185">Reference proteome</keyword>
<dbReference type="AlphaFoldDB" id="A0AAV7HUC8"/>
<protein>
    <submittedName>
        <fullName evidence="1">Uncharacterized protein</fullName>
    </submittedName>
</protein>
<dbReference type="EMBL" id="JAHXZJ010002982">
    <property type="protein sequence ID" value="KAH0534357.1"/>
    <property type="molecule type" value="Genomic_DNA"/>
</dbReference>